<dbReference type="CDD" id="cd00448">
    <property type="entry name" value="YjgF_YER057c_UK114_family"/>
    <property type="match status" value="1"/>
</dbReference>
<gene>
    <name evidence="5" type="ORF">EJ357_11590</name>
</gene>
<dbReference type="GO" id="GO:0016747">
    <property type="term" value="F:acyltransferase activity, transferring groups other than amino-acyl groups"/>
    <property type="evidence" value="ECO:0007669"/>
    <property type="project" value="InterPro"/>
</dbReference>
<name>A0A3Q9EMC3_9ACTN</name>
<evidence type="ECO:0000256" key="2">
    <source>
        <dbReference type="ARBA" id="ARBA00023315"/>
    </source>
</evidence>
<accession>A0A3Q9EMC3</accession>
<dbReference type="InterPro" id="IPR035959">
    <property type="entry name" value="RutC-like_sf"/>
</dbReference>
<evidence type="ECO:0000256" key="1">
    <source>
        <dbReference type="ARBA" id="ARBA00022679"/>
    </source>
</evidence>
<dbReference type="SUPFAM" id="SSF55298">
    <property type="entry name" value="YjgF-like"/>
    <property type="match status" value="1"/>
</dbReference>
<dbReference type="InterPro" id="IPR050832">
    <property type="entry name" value="Bact_Acetyltransf"/>
</dbReference>
<feature type="domain" description="N-acetyltransferase" evidence="4">
    <location>
        <begin position="144"/>
        <end position="292"/>
    </location>
</feature>
<dbReference type="KEGG" id="scya:EJ357_11590"/>
<keyword evidence="1 5" id="KW-0808">Transferase</keyword>
<protein>
    <submittedName>
        <fullName evidence="5">GNAT family N-acetyltransferase</fullName>
    </submittedName>
</protein>
<feature type="compositionally biased region" description="Basic and acidic residues" evidence="3">
    <location>
        <begin position="271"/>
        <end position="283"/>
    </location>
</feature>
<evidence type="ECO:0000259" key="4">
    <source>
        <dbReference type="PROSITE" id="PS51186"/>
    </source>
</evidence>
<dbReference type="Pfam" id="PF13508">
    <property type="entry name" value="Acetyltransf_7"/>
    <property type="match status" value="1"/>
</dbReference>
<dbReference type="Pfam" id="PF01042">
    <property type="entry name" value="Ribonuc_L-PSP"/>
    <property type="match status" value="1"/>
</dbReference>
<dbReference type="Proteomes" id="UP000280298">
    <property type="component" value="Chromosome"/>
</dbReference>
<organism evidence="5 6">
    <name type="scientific">Streptomyces cyaneochromogenes</name>
    <dbReference type="NCBI Taxonomy" id="2496836"/>
    <lineage>
        <taxon>Bacteria</taxon>
        <taxon>Bacillati</taxon>
        <taxon>Actinomycetota</taxon>
        <taxon>Actinomycetes</taxon>
        <taxon>Kitasatosporales</taxon>
        <taxon>Streptomycetaceae</taxon>
        <taxon>Streptomyces</taxon>
    </lineage>
</organism>
<evidence type="ECO:0000313" key="6">
    <source>
        <dbReference type="Proteomes" id="UP000280298"/>
    </source>
</evidence>
<dbReference type="PROSITE" id="PS51186">
    <property type="entry name" value="GNAT"/>
    <property type="match status" value="1"/>
</dbReference>
<reference evidence="5 6" key="1">
    <citation type="journal article" date="2019" name="Int. J. Syst. Evol. Microbiol.">
        <title>Streptomyces cyaneochromogenes sp. nov., a blue pigment-producing actinomycete from manganese-contaminated soil.</title>
        <authorList>
            <person name="Tang X."/>
            <person name="Zhao J."/>
            <person name="Li K."/>
            <person name="Chen Z."/>
            <person name="Sun Y."/>
            <person name="Gao J."/>
        </authorList>
    </citation>
    <scope>NUCLEOTIDE SEQUENCE [LARGE SCALE GENOMIC DNA]</scope>
    <source>
        <strain evidence="5 6">MK-45</strain>
    </source>
</reference>
<dbReference type="OrthoDB" id="9805924at2"/>
<dbReference type="Gene3D" id="3.30.1330.40">
    <property type="entry name" value="RutC-like"/>
    <property type="match status" value="1"/>
</dbReference>
<evidence type="ECO:0000256" key="3">
    <source>
        <dbReference type="SAM" id="MobiDB-lite"/>
    </source>
</evidence>
<evidence type="ECO:0000313" key="5">
    <source>
        <dbReference type="EMBL" id="AZQ34037.1"/>
    </source>
</evidence>
<dbReference type="InterPro" id="IPR016181">
    <property type="entry name" value="Acyl_CoA_acyltransferase"/>
</dbReference>
<dbReference type="InterPro" id="IPR006175">
    <property type="entry name" value="YjgF/YER057c/UK114"/>
</dbReference>
<dbReference type="AlphaFoldDB" id="A0A3Q9EMC3"/>
<dbReference type="EMBL" id="CP034539">
    <property type="protein sequence ID" value="AZQ34037.1"/>
    <property type="molecule type" value="Genomic_DNA"/>
</dbReference>
<dbReference type="Gene3D" id="3.40.630.30">
    <property type="match status" value="1"/>
</dbReference>
<dbReference type="SUPFAM" id="SSF55729">
    <property type="entry name" value="Acyl-CoA N-acyltransferases (Nat)"/>
    <property type="match status" value="1"/>
</dbReference>
<feature type="region of interest" description="Disordered" evidence="3">
    <location>
        <begin position="271"/>
        <end position="295"/>
    </location>
</feature>
<sequence>MIPRVTSPALFPPPTYSHASVVEAGTKLAFLAGSVPLDAEGNLVGEGDPVRQAEQVIANLEEQLRAVGSDLAHVVSTDVYVVSGETAVLSAVWEVVEASGLSAGPHSSTLLGVACLGYTGQLVEITATAVVPEGDGGSAAMTPVTLRRATATDAGAVADLWLRSFAAALPTVVRPRSDDEVRTYFREVVVPLMETWVAEAADRVVGLMVLDDDQLSQLYLDPDWRGRGIGDRFVDLAKRRRPGGLALWTFQVNKPAHRFYERHGFVAVERTDGSGNEEREPDVRYVWSPDRPEQT</sequence>
<keyword evidence="6" id="KW-1185">Reference proteome</keyword>
<dbReference type="CDD" id="cd04301">
    <property type="entry name" value="NAT_SF"/>
    <property type="match status" value="1"/>
</dbReference>
<keyword evidence="2" id="KW-0012">Acyltransferase</keyword>
<dbReference type="InterPro" id="IPR000182">
    <property type="entry name" value="GNAT_dom"/>
</dbReference>
<dbReference type="PANTHER" id="PTHR43877">
    <property type="entry name" value="AMINOALKYLPHOSPHONATE N-ACETYLTRANSFERASE-RELATED-RELATED"/>
    <property type="match status" value="1"/>
</dbReference>
<proteinExistence type="predicted"/>